<keyword evidence="3 7" id="KW-0507">mRNA processing</keyword>
<dbReference type="Pfam" id="PF08231">
    <property type="entry name" value="SYF2"/>
    <property type="match status" value="1"/>
</dbReference>
<evidence type="ECO:0000256" key="5">
    <source>
        <dbReference type="ARBA" id="ARBA00023187"/>
    </source>
</evidence>
<evidence type="ECO:0000256" key="6">
    <source>
        <dbReference type="ARBA" id="ARBA00023242"/>
    </source>
</evidence>
<gene>
    <name evidence="9" type="ORF">OJ252_2210</name>
</gene>
<sequence length="231" mass="27218">MSVEKKVSNLSIPLGFLFQNESGSHDQVKKEMLQNLNFRIQSAMVYNMELFRNERKKELDKVHKYLNEEYIESSALRVSKNAPKIEYSYNSRFDTTELWKVQKHLHNSEGKSSSNLTKTKSKKREGLIARTSKIIRFDEKTYKQQMDKLSSCPEMFESLRTSHIPTEDDKNMLINIYLKNHRVKPVSESLDISHDVYYINQGNKKYNEKLDRAFSEYSMEIKQNLERGTAL</sequence>
<comment type="subunit">
    <text evidence="7">May be part of a spliceosome complex.</text>
</comment>
<protein>
    <recommendedName>
        <fullName evidence="7">Pre-mRNA-splicing factor SYF2</fullName>
    </recommendedName>
</protein>
<evidence type="ECO:0000256" key="1">
    <source>
        <dbReference type="ARBA" id="ARBA00004123"/>
    </source>
</evidence>
<evidence type="ECO:0000256" key="8">
    <source>
        <dbReference type="SAM" id="MobiDB-lite"/>
    </source>
</evidence>
<evidence type="ECO:0000256" key="4">
    <source>
        <dbReference type="ARBA" id="ARBA00022728"/>
    </source>
</evidence>
<dbReference type="InterPro" id="IPR013260">
    <property type="entry name" value="mRNA_splic_SYF2"/>
</dbReference>
<evidence type="ECO:0000256" key="2">
    <source>
        <dbReference type="ARBA" id="ARBA00010028"/>
    </source>
</evidence>
<feature type="region of interest" description="Disordered" evidence="8">
    <location>
        <begin position="106"/>
        <end position="125"/>
    </location>
</feature>
<comment type="caution">
    <text evidence="9">The sequence shown here is derived from an EMBL/GenBank/DDBJ whole genome shotgun (WGS) entry which is preliminary data.</text>
</comment>
<keyword evidence="5 7" id="KW-0508">mRNA splicing</keyword>
<keyword evidence="6 7" id="KW-0539">Nucleus</keyword>
<comment type="function">
    <text evidence="7">Involved in pre-mRNA splicing.</text>
</comment>
<comment type="similarity">
    <text evidence="2 7">Belongs to the SYF2 family.</text>
</comment>
<evidence type="ECO:0000256" key="7">
    <source>
        <dbReference type="RuleBase" id="RU367148"/>
    </source>
</evidence>
<organism evidence="9 10">
    <name type="scientific">Cryptosporidium canis</name>
    <dbReference type="NCBI Taxonomy" id="195482"/>
    <lineage>
        <taxon>Eukaryota</taxon>
        <taxon>Sar</taxon>
        <taxon>Alveolata</taxon>
        <taxon>Apicomplexa</taxon>
        <taxon>Conoidasida</taxon>
        <taxon>Coccidia</taxon>
        <taxon>Eucoccidiorida</taxon>
        <taxon>Eimeriorina</taxon>
        <taxon>Cryptosporidiidae</taxon>
        <taxon>Cryptosporidium</taxon>
    </lineage>
</organism>
<evidence type="ECO:0000313" key="9">
    <source>
        <dbReference type="EMBL" id="KAJ1609428.1"/>
    </source>
</evidence>
<keyword evidence="10" id="KW-1185">Reference proteome</keyword>
<dbReference type="EMBL" id="JAPCXB010000082">
    <property type="protein sequence ID" value="KAJ1609428.1"/>
    <property type="molecule type" value="Genomic_DNA"/>
</dbReference>
<evidence type="ECO:0000313" key="10">
    <source>
        <dbReference type="Proteomes" id="UP001071777"/>
    </source>
</evidence>
<reference evidence="9" key="1">
    <citation type="submission" date="2022-10" db="EMBL/GenBank/DDBJ databases">
        <title>Adaptive evolution leads to modifications in subtelomeric GC content in a zoonotic Cryptosporidium species.</title>
        <authorList>
            <person name="Li J."/>
            <person name="Feng Y."/>
            <person name="Xiao L."/>
        </authorList>
    </citation>
    <scope>NUCLEOTIDE SEQUENCE</scope>
    <source>
        <strain evidence="9">25894</strain>
    </source>
</reference>
<accession>A0ABQ8P5W6</accession>
<proteinExistence type="inferred from homology"/>
<comment type="subcellular location">
    <subcellularLocation>
        <location evidence="1 7">Nucleus</location>
    </subcellularLocation>
</comment>
<keyword evidence="4 7" id="KW-0747">Spliceosome</keyword>
<dbReference type="Proteomes" id="UP001071777">
    <property type="component" value="Unassembled WGS sequence"/>
</dbReference>
<evidence type="ECO:0000256" key="3">
    <source>
        <dbReference type="ARBA" id="ARBA00022664"/>
    </source>
</evidence>
<name>A0ABQ8P5W6_9CRYT</name>